<keyword evidence="2" id="KW-0694">RNA-binding</keyword>
<dbReference type="InterPro" id="IPR020081">
    <property type="entry name" value="SsrA-bd_prot_CS"/>
</dbReference>
<evidence type="ECO:0000313" key="3">
    <source>
        <dbReference type="EMBL" id="SVB86367.1"/>
    </source>
</evidence>
<gene>
    <name evidence="3" type="ORF">METZ01_LOCUS239221</name>
</gene>
<dbReference type="SUPFAM" id="SSF74982">
    <property type="entry name" value="Small protein B (SmpB)"/>
    <property type="match status" value="1"/>
</dbReference>
<dbReference type="NCBIfam" id="NF003843">
    <property type="entry name" value="PRK05422.1"/>
    <property type="match status" value="1"/>
</dbReference>
<dbReference type="Gene3D" id="2.40.280.10">
    <property type="match status" value="1"/>
</dbReference>
<dbReference type="CDD" id="cd09294">
    <property type="entry name" value="SmpB"/>
    <property type="match status" value="1"/>
</dbReference>
<evidence type="ECO:0000256" key="2">
    <source>
        <dbReference type="ARBA" id="ARBA00022884"/>
    </source>
</evidence>
<reference evidence="3" key="1">
    <citation type="submission" date="2018-05" db="EMBL/GenBank/DDBJ databases">
        <authorList>
            <person name="Lanie J.A."/>
            <person name="Ng W.-L."/>
            <person name="Kazmierczak K.M."/>
            <person name="Andrzejewski T.M."/>
            <person name="Davidsen T.M."/>
            <person name="Wayne K.J."/>
            <person name="Tettelin H."/>
            <person name="Glass J.I."/>
            <person name="Rusch D."/>
            <person name="Podicherti R."/>
            <person name="Tsui H.-C.T."/>
            <person name="Winkler M.E."/>
        </authorList>
    </citation>
    <scope>NUCLEOTIDE SEQUENCE</scope>
</reference>
<evidence type="ECO:0000256" key="1">
    <source>
        <dbReference type="ARBA" id="ARBA00022490"/>
    </source>
</evidence>
<protein>
    <recommendedName>
        <fullName evidence="4">SsrA-binding protein</fullName>
    </recommendedName>
</protein>
<dbReference type="GO" id="GO:0070930">
    <property type="term" value="P:trans-translation-dependent protein tagging"/>
    <property type="evidence" value="ECO:0007669"/>
    <property type="project" value="TreeGrafter"/>
</dbReference>
<dbReference type="Pfam" id="PF01668">
    <property type="entry name" value="SmpB"/>
    <property type="match status" value="1"/>
</dbReference>
<dbReference type="PROSITE" id="PS01317">
    <property type="entry name" value="SSRP"/>
    <property type="match status" value="1"/>
</dbReference>
<name>A0A382HHI7_9ZZZZ</name>
<dbReference type="InterPro" id="IPR023620">
    <property type="entry name" value="SmpB"/>
</dbReference>
<dbReference type="GO" id="GO:0003723">
    <property type="term" value="F:RNA binding"/>
    <property type="evidence" value="ECO:0007669"/>
    <property type="project" value="UniProtKB-KW"/>
</dbReference>
<dbReference type="PANTHER" id="PTHR30308:SF2">
    <property type="entry name" value="SSRA-BINDING PROTEIN"/>
    <property type="match status" value="1"/>
</dbReference>
<dbReference type="PANTHER" id="PTHR30308">
    <property type="entry name" value="TMRNA-BINDING COMPONENT OF TRANS-TRANSLATION TAGGING COMPLEX"/>
    <property type="match status" value="1"/>
</dbReference>
<keyword evidence="1" id="KW-0963">Cytoplasm</keyword>
<sequence>MGISVVATNRKANHNYKIIEKYEAGMVLTGSEVKSIRNNKISIKEAYVRIINNELFIIGMNITIYENSGYSGHNPTSDRKLLVHKREILKMKKFVEEKGRTLVPLRVYFKQGKAKLEFGLGQGKKLWDKRHDIKDKQLKRRIDRNIKDHS</sequence>
<proteinExistence type="inferred from homology"/>
<dbReference type="AlphaFoldDB" id="A0A382HHI7"/>
<organism evidence="3">
    <name type="scientific">marine metagenome</name>
    <dbReference type="NCBI Taxonomy" id="408172"/>
    <lineage>
        <taxon>unclassified sequences</taxon>
        <taxon>metagenomes</taxon>
        <taxon>ecological metagenomes</taxon>
    </lineage>
</organism>
<accession>A0A382HHI7</accession>
<dbReference type="GO" id="GO:0005829">
    <property type="term" value="C:cytosol"/>
    <property type="evidence" value="ECO:0007669"/>
    <property type="project" value="TreeGrafter"/>
</dbReference>
<dbReference type="InterPro" id="IPR000037">
    <property type="entry name" value="SsrA-bd_prot"/>
</dbReference>
<evidence type="ECO:0008006" key="4">
    <source>
        <dbReference type="Google" id="ProtNLM"/>
    </source>
</evidence>
<dbReference type="NCBIfam" id="TIGR00086">
    <property type="entry name" value="smpB"/>
    <property type="match status" value="1"/>
</dbReference>
<dbReference type="HAMAP" id="MF_00023">
    <property type="entry name" value="SmpB"/>
    <property type="match status" value="1"/>
</dbReference>
<dbReference type="EMBL" id="UINC01061127">
    <property type="protein sequence ID" value="SVB86367.1"/>
    <property type="molecule type" value="Genomic_DNA"/>
</dbReference>